<dbReference type="Proteomes" id="UP001302126">
    <property type="component" value="Unassembled WGS sequence"/>
</dbReference>
<evidence type="ECO:0000313" key="3">
    <source>
        <dbReference type="EMBL" id="KAK4187006.1"/>
    </source>
</evidence>
<evidence type="ECO:0008006" key="5">
    <source>
        <dbReference type="Google" id="ProtNLM"/>
    </source>
</evidence>
<feature type="signal peptide" evidence="2">
    <location>
        <begin position="1"/>
        <end position="23"/>
    </location>
</feature>
<dbReference type="AlphaFoldDB" id="A0AAN6WT15"/>
<feature type="region of interest" description="Disordered" evidence="1">
    <location>
        <begin position="291"/>
        <end position="312"/>
    </location>
</feature>
<organism evidence="3 4">
    <name type="scientific">Podospora australis</name>
    <dbReference type="NCBI Taxonomy" id="1536484"/>
    <lineage>
        <taxon>Eukaryota</taxon>
        <taxon>Fungi</taxon>
        <taxon>Dikarya</taxon>
        <taxon>Ascomycota</taxon>
        <taxon>Pezizomycotina</taxon>
        <taxon>Sordariomycetes</taxon>
        <taxon>Sordariomycetidae</taxon>
        <taxon>Sordariales</taxon>
        <taxon>Podosporaceae</taxon>
        <taxon>Podospora</taxon>
    </lineage>
</organism>
<name>A0AAN6WT15_9PEZI</name>
<evidence type="ECO:0000256" key="1">
    <source>
        <dbReference type="SAM" id="MobiDB-lite"/>
    </source>
</evidence>
<dbReference type="EMBL" id="MU864411">
    <property type="protein sequence ID" value="KAK4187006.1"/>
    <property type="molecule type" value="Genomic_DNA"/>
</dbReference>
<comment type="caution">
    <text evidence="3">The sequence shown here is derived from an EMBL/GenBank/DDBJ whole genome shotgun (WGS) entry which is preliminary data.</text>
</comment>
<keyword evidence="4" id="KW-1185">Reference proteome</keyword>
<protein>
    <recommendedName>
        <fullName evidence="5">Extracellular protein</fullName>
    </recommendedName>
</protein>
<sequence length="352" mass="36206">MYTPAKMLALLLWILFAMCGVSAHMAMANPAPLKSVKNPNVDPGSADFNINSPISSWTPCKYPDLASLLASPGGAPVATWAAGSSQSFTIEGGAPHGGGSCQASLSLDGGKSFTVIHSYEGGCPGQGSSSFNFKVPSDVPATKQALFAWSWFNHIGNREMYMNCAVVDITSGSGSGGKVPFSQRPQIFKANVGNGCRTVDSADLRFPNPGPDLDSNDASVPPTGTCGDDTGASRPAPGSGTGNGGNDSSEPTHPTVSPVITSTPTSSEGCSVFTTTVYVFETDGVVSAYLSSRSSLPDTESSSRPAGGLGDYVPGNHWPEGWKQHRSAGNNLRASSYLGVWVVLGAVGFLGA</sequence>
<feature type="compositionally biased region" description="Low complexity" evidence="1">
    <location>
        <begin position="246"/>
        <end position="267"/>
    </location>
</feature>
<reference evidence="3" key="2">
    <citation type="submission" date="2023-05" db="EMBL/GenBank/DDBJ databases">
        <authorList>
            <consortium name="Lawrence Berkeley National Laboratory"/>
            <person name="Steindorff A."/>
            <person name="Hensen N."/>
            <person name="Bonometti L."/>
            <person name="Westerberg I."/>
            <person name="Brannstrom I.O."/>
            <person name="Guillou S."/>
            <person name="Cros-Aarteil S."/>
            <person name="Calhoun S."/>
            <person name="Haridas S."/>
            <person name="Kuo A."/>
            <person name="Mondo S."/>
            <person name="Pangilinan J."/>
            <person name="Riley R."/>
            <person name="Labutti K."/>
            <person name="Andreopoulos B."/>
            <person name="Lipzen A."/>
            <person name="Chen C."/>
            <person name="Yanf M."/>
            <person name="Daum C."/>
            <person name="Ng V."/>
            <person name="Clum A."/>
            <person name="Ohm R."/>
            <person name="Martin F."/>
            <person name="Silar P."/>
            <person name="Natvig D."/>
            <person name="Lalanne C."/>
            <person name="Gautier V."/>
            <person name="Ament-Velasquez S.L."/>
            <person name="Kruys A."/>
            <person name="Hutchinson M.I."/>
            <person name="Powell A.J."/>
            <person name="Barry K."/>
            <person name="Miller A.N."/>
            <person name="Grigoriev I.V."/>
            <person name="Debuchy R."/>
            <person name="Gladieux P."/>
            <person name="Thoren M.H."/>
            <person name="Johannesson H."/>
        </authorList>
    </citation>
    <scope>NUCLEOTIDE SEQUENCE</scope>
    <source>
        <strain evidence="3">PSN309</strain>
    </source>
</reference>
<evidence type="ECO:0000313" key="4">
    <source>
        <dbReference type="Proteomes" id="UP001302126"/>
    </source>
</evidence>
<dbReference type="PANTHER" id="PTHR36182:SF1">
    <property type="entry name" value="PROTEIN, PUTATIVE (AFU_ORTHOLOGUE AFUA_6G10930)-RELATED"/>
    <property type="match status" value="1"/>
</dbReference>
<dbReference type="Gene3D" id="2.70.50.70">
    <property type="match status" value="1"/>
</dbReference>
<proteinExistence type="predicted"/>
<accession>A0AAN6WT15</accession>
<feature type="chain" id="PRO_5042998214" description="Extracellular protein" evidence="2">
    <location>
        <begin position="24"/>
        <end position="352"/>
    </location>
</feature>
<feature type="compositionally biased region" description="Polar residues" evidence="1">
    <location>
        <begin position="291"/>
        <end position="304"/>
    </location>
</feature>
<evidence type="ECO:0000256" key="2">
    <source>
        <dbReference type="SAM" id="SignalP"/>
    </source>
</evidence>
<gene>
    <name evidence="3" type="ORF">QBC35DRAFT_474936</name>
</gene>
<feature type="region of interest" description="Disordered" evidence="1">
    <location>
        <begin position="200"/>
        <end position="268"/>
    </location>
</feature>
<reference evidence="3" key="1">
    <citation type="journal article" date="2023" name="Mol. Phylogenet. Evol.">
        <title>Genome-scale phylogeny and comparative genomics of the fungal order Sordariales.</title>
        <authorList>
            <person name="Hensen N."/>
            <person name="Bonometti L."/>
            <person name="Westerberg I."/>
            <person name="Brannstrom I.O."/>
            <person name="Guillou S."/>
            <person name="Cros-Aarteil S."/>
            <person name="Calhoun S."/>
            <person name="Haridas S."/>
            <person name="Kuo A."/>
            <person name="Mondo S."/>
            <person name="Pangilinan J."/>
            <person name="Riley R."/>
            <person name="LaButti K."/>
            <person name="Andreopoulos B."/>
            <person name="Lipzen A."/>
            <person name="Chen C."/>
            <person name="Yan M."/>
            <person name="Daum C."/>
            <person name="Ng V."/>
            <person name="Clum A."/>
            <person name="Steindorff A."/>
            <person name="Ohm R.A."/>
            <person name="Martin F."/>
            <person name="Silar P."/>
            <person name="Natvig D.O."/>
            <person name="Lalanne C."/>
            <person name="Gautier V."/>
            <person name="Ament-Velasquez S.L."/>
            <person name="Kruys A."/>
            <person name="Hutchinson M.I."/>
            <person name="Powell A.J."/>
            <person name="Barry K."/>
            <person name="Miller A.N."/>
            <person name="Grigoriev I.V."/>
            <person name="Debuchy R."/>
            <person name="Gladieux P."/>
            <person name="Hiltunen Thoren M."/>
            <person name="Johannesson H."/>
        </authorList>
    </citation>
    <scope>NUCLEOTIDE SEQUENCE</scope>
    <source>
        <strain evidence="3">PSN309</strain>
    </source>
</reference>
<dbReference type="PANTHER" id="PTHR36182">
    <property type="entry name" value="PROTEIN, PUTATIVE (AFU_ORTHOLOGUE AFUA_6G10930)-RELATED"/>
    <property type="match status" value="1"/>
</dbReference>
<keyword evidence="2" id="KW-0732">Signal</keyword>